<protein>
    <submittedName>
        <fullName evidence="2">Uncharacterized protein</fullName>
    </submittedName>
</protein>
<gene>
    <name evidence="2" type="ORF">D9C73_020306</name>
</gene>
<dbReference type="EMBL" id="CM014095">
    <property type="protein sequence ID" value="TKS86189.1"/>
    <property type="molecule type" value="Genomic_DNA"/>
</dbReference>
<keyword evidence="3" id="KW-1185">Reference proteome</keyword>
<feature type="compositionally biased region" description="Basic and acidic residues" evidence="1">
    <location>
        <begin position="284"/>
        <end position="299"/>
    </location>
</feature>
<accession>A0A4U5VE00</accession>
<dbReference type="STRING" id="240159.A0A4U5VE00"/>
<feature type="region of interest" description="Disordered" evidence="1">
    <location>
        <begin position="284"/>
        <end position="319"/>
    </location>
</feature>
<proteinExistence type="predicted"/>
<evidence type="ECO:0000313" key="3">
    <source>
        <dbReference type="Proteomes" id="UP000298787"/>
    </source>
</evidence>
<dbReference type="AlphaFoldDB" id="A0A4U5VE00"/>
<feature type="compositionally biased region" description="Polar residues" evidence="1">
    <location>
        <begin position="302"/>
        <end position="312"/>
    </location>
</feature>
<dbReference type="Proteomes" id="UP000298787">
    <property type="component" value="Chromosome 18"/>
</dbReference>
<name>A0A4U5VE00_COLLU</name>
<evidence type="ECO:0000313" key="2">
    <source>
        <dbReference type="EMBL" id="TKS86189.1"/>
    </source>
</evidence>
<reference evidence="2 3" key="1">
    <citation type="submission" date="2019-01" db="EMBL/GenBank/DDBJ databases">
        <title>Genome Assembly of Collichthys lucidus.</title>
        <authorList>
            <person name="Cai M."/>
            <person name="Xiao S."/>
        </authorList>
    </citation>
    <scope>NUCLEOTIDE SEQUENCE [LARGE SCALE GENOMIC DNA]</scope>
    <source>
        <strain evidence="2">JT15FE1705JMU</strain>
        <tissue evidence="2">Muscle</tissue>
    </source>
</reference>
<sequence length="319" mass="35794">MGKISNCTAKLLGQNLVSTMENKTDTLESQTALTLSTLLDPRFKAIGFYNQVQAQASIKRLTAQCSQLSDINLWEKLDRDASEARRARNATVDTIVEASSCLDWLVVIDCKACSSEQSSSKVPFLRPVVPQCLHSLWPLLLPTHIFQERYVTYVKRNLSIHPPPSVVGKVLHREAELLDTKPFADDARRRQKGPLLRCQDNATAAIVKSQGYCVVNFSAVLRYKLPVLEEQQRYRFPHQRLVFQSDTDELLVGKGEAFTPKGTDSRPHLTLLLLLSSSLSGETARRIQKDKKEGERRAEVTVSETLSRSSPQIRADSCK</sequence>
<evidence type="ECO:0000256" key="1">
    <source>
        <dbReference type="SAM" id="MobiDB-lite"/>
    </source>
</evidence>
<organism evidence="2 3">
    <name type="scientific">Collichthys lucidus</name>
    <name type="common">Big head croaker</name>
    <name type="synonym">Sciaena lucida</name>
    <dbReference type="NCBI Taxonomy" id="240159"/>
    <lineage>
        <taxon>Eukaryota</taxon>
        <taxon>Metazoa</taxon>
        <taxon>Chordata</taxon>
        <taxon>Craniata</taxon>
        <taxon>Vertebrata</taxon>
        <taxon>Euteleostomi</taxon>
        <taxon>Actinopterygii</taxon>
        <taxon>Neopterygii</taxon>
        <taxon>Teleostei</taxon>
        <taxon>Neoteleostei</taxon>
        <taxon>Acanthomorphata</taxon>
        <taxon>Eupercaria</taxon>
        <taxon>Sciaenidae</taxon>
        <taxon>Collichthys</taxon>
    </lineage>
</organism>